<evidence type="ECO:0000313" key="3">
    <source>
        <dbReference type="Proteomes" id="UP000185924"/>
    </source>
</evidence>
<proteinExistence type="predicted"/>
<dbReference type="InterPro" id="IPR027417">
    <property type="entry name" value="P-loop_NTPase"/>
</dbReference>
<reference evidence="3" key="1">
    <citation type="submission" date="2017-01" db="EMBL/GenBank/DDBJ databases">
        <authorList>
            <person name="Varghese N."/>
            <person name="Submissions S."/>
        </authorList>
    </citation>
    <scope>NUCLEOTIDE SEQUENCE [LARGE SCALE GENOMIC DNA]</scope>
    <source>
        <strain evidence="3">DM9</strain>
    </source>
</reference>
<dbReference type="EMBL" id="FTNM01000002">
    <property type="protein sequence ID" value="SIQ99595.1"/>
    <property type="molecule type" value="Genomic_DNA"/>
</dbReference>
<name>A0A1N6XB53_9BACT</name>
<dbReference type="AlphaFoldDB" id="A0A1N6XB53"/>
<keyword evidence="3" id="KW-1185">Reference proteome</keyword>
<sequence>MTVENLIEKSRVLNKLRDSKIIFEELNKIEPDILIELVYGWQPVKDFKPVILLRFLIAQSLLNGKRVDNDAIQKMKAAIERRDISEYYDLPAAYKQSMQSYKKSDRGMFPQWKDSFRILFPFFYTRTEKEQTKKALHKFAEELIDHNSITDTQIHIVDFDGSQNYGDDLVWMALIPEKAPSVQDAYQLFFRVDKDGYSGGLYKGHRLSGNGFTQIDNRYSTLEDYLKSLNLIIPQWQALNETIYEELSEDEAEFKDRIRKLSLENLNTYFNALDQIIEELSLLNEDNLVFSTASKQLSFQVGRRYCLNLKNNKFSFIAPEDYNIPGIEKEAFTGGANAAYFKNNIAQIVQQHINAITEAVDFEIERNNKTDPKEYDNTAFRKAVFDKEYRATFFNFDPTQLLFTVKDTAIKANKNKSPMLLNQILFGPPGTGKTFNTINLALEILGEKTDNIERTAIKRIFERRVADGQIMFTTFHQSMSYEDFIEGIKPKSENEKLLYEIEEGIFKSICNKARPSSGNFEEVIEAFKKEISEADGKEPLTITSKASTFDVVYRGTNVFYVQPHNSVKDKPWYPVNILNVRKAYESGSFDGVYNPTYVREIIKHLEKHRNLVKGSLSDETVKPYVLIIDEINRGNVSQIFGELITLIEEDKRLGKDEQLEVTLPYSKEKFGVPANLYIIGTMNTADRSVEALDTALRRRFSFVEMPPRYDLEGLQQEVEGYKLADILKKINRRIEKLLGKDNLIGHSYFLCVENTDNLRAAFQNKIIPLLQEYFYGDYGKIGLVLGEGFFKELDKVEEADIFASFGNYDPAGLSEKQVYHLAELIGKDRLSDDDFKSALEKLMK</sequence>
<dbReference type="STRING" id="1077936.SAMN05421545_2045"/>
<dbReference type="Pfam" id="PF07728">
    <property type="entry name" value="AAA_5"/>
    <property type="match status" value="1"/>
</dbReference>
<dbReference type="RefSeq" id="WP_076421987.1">
    <property type="nucleotide sequence ID" value="NZ_FTNM01000002.1"/>
</dbReference>
<dbReference type="InterPro" id="IPR011704">
    <property type="entry name" value="ATPase_dyneun-rel_AAA"/>
</dbReference>
<dbReference type="GO" id="GO:0005524">
    <property type="term" value="F:ATP binding"/>
    <property type="evidence" value="ECO:0007669"/>
    <property type="project" value="InterPro"/>
</dbReference>
<evidence type="ECO:0000259" key="1">
    <source>
        <dbReference type="Pfam" id="PF07728"/>
    </source>
</evidence>
<feature type="domain" description="ATPase dynein-related AAA" evidence="1">
    <location>
        <begin position="602"/>
        <end position="700"/>
    </location>
</feature>
<dbReference type="SUPFAM" id="SSF52540">
    <property type="entry name" value="P-loop containing nucleoside triphosphate hydrolases"/>
    <property type="match status" value="1"/>
</dbReference>
<dbReference type="PANTHER" id="PTHR37291:SF1">
    <property type="entry name" value="TYPE IV METHYL-DIRECTED RESTRICTION ENZYME ECOKMCRB SUBUNIT"/>
    <property type="match status" value="1"/>
</dbReference>
<accession>A0A1N6XB53</accession>
<organism evidence="2 3">
    <name type="scientific">Pontibacter lucknowensis</name>
    <dbReference type="NCBI Taxonomy" id="1077936"/>
    <lineage>
        <taxon>Bacteria</taxon>
        <taxon>Pseudomonadati</taxon>
        <taxon>Bacteroidota</taxon>
        <taxon>Cytophagia</taxon>
        <taxon>Cytophagales</taxon>
        <taxon>Hymenobacteraceae</taxon>
        <taxon>Pontibacter</taxon>
    </lineage>
</organism>
<protein>
    <submittedName>
        <fullName evidence="2">AAA domain (Dynein-related subfamily)</fullName>
    </submittedName>
</protein>
<dbReference type="PANTHER" id="PTHR37291">
    <property type="entry name" value="5-METHYLCYTOSINE-SPECIFIC RESTRICTION ENZYME B"/>
    <property type="match status" value="1"/>
</dbReference>
<dbReference type="Proteomes" id="UP000185924">
    <property type="component" value="Unassembled WGS sequence"/>
</dbReference>
<gene>
    <name evidence="2" type="ORF">SAMN05421545_2045</name>
</gene>
<dbReference type="GO" id="GO:0016887">
    <property type="term" value="F:ATP hydrolysis activity"/>
    <property type="evidence" value="ECO:0007669"/>
    <property type="project" value="InterPro"/>
</dbReference>
<evidence type="ECO:0000313" key="2">
    <source>
        <dbReference type="EMBL" id="SIQ99595.1"/>
    </source>
</evidence>
<dbReference type="Gene3D" id="3.40.50.300">
    <property type="entry name" value="P-loop containing nucleotide triphosphate hydrolases"/>
    <property type="match status" value="1"/>
</dbReference>
<dbReference type="InterPro" id="IPR052934">
    <property type="entry name" value="Methyl-DNA_Rec/Restrict_Enz"/>
</dbReference>